<dbReference type="PROSITE" id="PS50011">
    <property type="entry name" value="PROTEIN_KINASE_DOM"/>
    <property type="match status" value="1"/>
</dbReference>
<dbReference type="GO" id="GO:0005524">
    <property type="term" value="F:ATP binding"/>
    <property type="evidence" value="ECO:0007669"/>
    <property type="project" value="UniProtKB-UniRule"/>
</dbReference>
<keyword evidence="2 10" id="KW-0723">Serine/threonine-protein kinase</keyword>
<evidence type="ECO:0000256" key="3">
    <source>
        <dbReference type="ARBA" id="ARBA00022679"/>
    </source>
</evidence>
<dbReference type="EMBL" id="PDCK01000045">
    <property type="protein sequence ID" value="PRQ18707.1"/>
    <property type="molecule type" value="Genomic_DNA"/>
</dbReference>
<dbReference type="InterPro" id="IPR008271">
    <property type="entry name" value="Ser/Thr_kinase_AS"/>
</dbReference>
<dbReference type="Proteomes" id="UP000238479">
    <property type="component" value="Chromosome 7"/>
</dbReference>
<dbReference type="PROSITE" id="PS00107">
    <property type="entry name" value="PROTEIN_KINASE_ATP"/>
    <property type="match status" value="1"/>
</dbReference>
<dbReference type="GO" id="GO:0004707">
    <property type="term" value="F:MAP kinase activity"/>
    <property type="evidence" value="ECO:0007669"/>
    <property type="project" value="UniProtKB-EC"/>
</dbReference>
<evidence type="ECO:0000256" key="7">
    <source>
        <dbReference type="ARBA" id="ARBA00047592"/>
    </source>
</evidence>
<evidence type="ECO:0000256" key="9">
    <source>
        <dbReference type="PROSITE-ProRule" id="PRU10141"/>
    </source>
</evidence>
<dbReference type="SMART" id="SM00220">
    <property type="entry name" value="S_TKc"/>
    <property type="match status" value="1"/>
</dbReference>
<dbReference type="Pfam" id="PF00069">
    <property type="entry name" value="Pkinase"/>
    <property type="match status" value="1"/>
</dbReference>
<comment type="caution">
    <text evidence="12">The sequence shown here is derived from an EMBL/GenBank/DDBJ whole genome shotgun (WGS) entry which is preliminary data.</text>
</comment>
<protein>
    <recommendedName>
        <fullName evidence="11">Protein kinase domain-containing protein</fullName>
    </recommendedName>
</protein>
<feature type="domain" description="Protein kinase" evidence="11">
    <location>
        <begin position="4"/>
        <end position="286"/>
    </location>
</feature>
<name>A0A2P6P9V8_ROSCH</name>
<dbReference type="SUPFAM" id="SSF56112">
    <property type="entry name" value="Protein kinase-like (PK-like)"/>
    <property type="match status" value="1"/>
</dbReference>
<evidence type="ECO:0000259" key="11">
    <source>
        <dbReference type="PROSITE" id="PS50011"/>
    </source>
</evidence>
<dbReference type="STRING" id="74649.A0A2P6P9V8"/>
<dbReference type="Gene3D" id="1.10.510.10">
    <property type="entry name" value="Transferase(Phosphotransferase) domain 1"/>
    <property type="match status" value="1"/>
</dbReference>
<evidence type="ECO:0000256" key="4">
    <source>
        <dbReference type="ARBA" id="ARBA00022741"/>
    </source>
</evidence>
<dbReference type="FunFam" id="1.10.510.10:FF:000624">
    <property type="entry name" value="Mitogen-activated protein kinase"/>
    <property type="match status" value="1"/>
</dbReference>
<proteinExistence type="inferred from homology"/>
<comment type="catalytic activity">
    <reaction evidence="7">
        <text>L-threonyl-[protein] + ATP = O-phospho-L-threonyl-[protein] + ADP + H(+)</text>
        <dbReference type="Rhea" id="RHEA:46608"/>
        <dbReference type="Rhea" id="RHEA-COMP:11060"/>
        <dbReference type="Rhea" id="RHEA-COMP:11605"/>
        <dbReference type="ChEBI" id="CHEBI:15378"/>
        <dbReference type="ChEBI" id="CHEBI:30013"/>
        <dbReference type="ChEBI" id="CHEBI:30616"/>
        <dbReference type="ChEBI" id="CHEBI:61977"/>
        <dbReference type="ChEBI" id="CHEBI:456216"/>
        <dbReference type="EC" id="2.7.11.24"/>
    </reaction>
</comment>
<accession>A0A2P6P9V8</accession>
<evidence type="ECO:0000256" key="10">
    <source>
        <dbReference type="RuleBase" id="RU000304"/>
    </source>
</evidence>
<keyword evidence="6 9" id="KW-0067">ATP-binding</keyword>
<dbReference type="InterPro" id="IPR000719">
    <property type="entry name" value="Prot_kinase_dom"/>
</dbReference>
<evidence type="ECO:0000256" key="1">
    <source>
        <dbReference type="ARBA" id="ARBA00008832"/>
    </source>
</evidence>
<keyword evidence="3 12" id="KW-0808">Transferase</keyword>
<dbReference type="AlphaFoldDB" id="A0A2P6P9V8"/>
<organism evidence="12 13">
    <name type="scientific">Rosa chinensis</name>
    <name type="common">China rose</name>
    <dbReference type="NCBI Taxonomy" id="74649"/>
    <lineage>
        <taxon>Eukaryota</taxon>
        <taxon>Viridiplantae</taxon>
        <taxon>Streptophyta</taxon>
        <taxon>Embryophyta</taxon>
        <taxon>Tracheophyta</taxon>
        <taxon>Spermatophyta</taxon>
        <taxon>Magnoliopsida</taxon>
        <taxon>eudicotyledons</taxon>
        <taxon>Gunneridae</taxon>
        <taxon>Pentapetalae</taxon>
        <taxon>rosids</taxon>
        <taxon>fabids</taxon>
        <taxon>Rosales</taxon>
        <taxon>Rosaceae</taxon>
        <taxon>Rosoideae</taxon>
        <taxon>Rosoideae incertae sedis</taxon>
        <taxon>Rosa</taxon>
    </lineage>
</organism>
<dbReference type="InterPro" id="IPR050117">
    <property type="entry name" value="MAPK"/>
</dbReference>
<evidence type="ECO:0000313" key="13">
    <source>
        <dbReference type="Proteomes" id="UP000238479"/>
    </source>
</evidence>
<keyword evidence="4 9" id="KW-0547">Nucleotide-binding</keyword>
<comment type="similarity">
    <text evidence="1">Belongs to the protein kinase superfamily. CMGC Ser/Thr protein kinase family. MAP kinase subfamily.</text>
</comment>
<dbReference type="PROSITE" id="PS00108">
    <property type="entry name" value="PROTEIN_KINASE_ST"/>
    <property type="match status" value="1"/>
</dbReference>
<evidence type="ECO:0000313" key="12">
    <source>
        <dbReference type="EMBL" id="PRQ18707.1"/>
    </source>
</evidence>
<dbReference type="InterPro" id="IPR017441">
    <property type="entry name" value="Protein_kinase_ATP_BS"/>
</dbReference>
<evidence type="ECO:0000256" key="2">
    <source>
        <dbReference type="ARBA" id="ARBA00022527"/>
    </source>
</evidence>
<comment type="catalytic activity">
    <reaction evidence="8">
        <text>L-seryl-[protein] + ATP = O-phospho-L-seryl-[protein] + ADP + H(+)</text>
        <dbReference type="Rhea" id="RHEA:17989"/>
        <dbReference type="Rhea" id="RHEA-COMP:9863"/>
        <dbReference type="Rhea" id="RHEA-COMP:11604"/>
        <dbReference type="ChEBI" id="CHEBI:15378"/>
        <dbReference type="ChEBI" id="CHEBI:29999"/>
        <dbReference type="ChEBI" id="CHEBI:30616"/>
        <dbReference type="ChEBI" id="CHEBI:83421"/>
        <dbReference type="ChEBI" id="CHEBI:456216"/>
        <dbReference type="EC" id="2.7.11.24"/>
    </reaction>
</comment>
<sequence>MEQYKFIKQVGAGSFGRVYKAIDKTTGEFVAIKELKHLCKSSYLQLPEVQALTKLKHPNIVNLKGVQRQHGVVFFIFEYMQGSLSQLIHLKQSAGQLFSEAEIRAMCFQVFQGLVFMHDQHGYIHRDLKPDNLLVNQGVIKISDLGAAREINSGPPFSDYITTRWYRAPEMLLDSFIYNEKVDMWAMGAIMAELFRMHPLFPGSSSPDQMYQICRVIGAPTRNTWREGCLLASHMNYEFPQIDSLGLRAVMPTWVSDSAVELIGSLCSWDPLKRPTAAQALHHPFFTGGYKDSASTNYSANNVGNVSCLQQPILV</sequence>
<evidence type="ECO:0000256" key="8">
    <source>
        <dbReference type="ARBA" id="ARBA00048312"/>
    </source>
</evidence>
<evidence type="ECO:0000256" key="6">
    <source>
        <dbReference type="ARBA" id="ARBA00022840"/>
    </source>
</evidence>
<dbReference type="InterPro" id="IPR011009">
    <property type="entry name" value="Kinase-like_dom_sf"/>
</dbReference>
<dbReference type="PANTHER" id="PTHR24055">
    <property type="entry name" value="MITOGEN-ACTIVATED PROTEIN KINASE"/>
    <property type="match status" value="1"/>
</dbReference>
<keyword evidence="13" id="KW-1185">Reference proteome</keyword>
<dbReference type="OMA" id="DCIKNRT"/>
<keyword evidence="5" id="KW-0418">Kinase</keyword>
<reference evidence="12 13" key="1">
    <citation type="journal article" date="2018" name="Nat. Genet.">
        <title>The Rosa genome provides new insights in the design of modern roses.</title>
        <authorList>
            <person name="Bendahmane M."/>
        </authorList>
    </citation>
    <scope>NUCLEOTIDE SEQUENCE [LARGE SCALE GENOMIC DNA]</scope>
    <source>
        <strain evidence="13">cv. Old Blush</strain>
    </source>
</reference>
<dbReference type="Gene3D" id="3.30.200.20">
    <property type="entry name" value="Phosphorylase Kinase, domain 1"/>
    <property type="match status" value="1"/>
</dbReference>
<evidence type="ECO:0000256" key="5">
    <source>
        <dbReference type="ARBA" id="ARBA00022777"/>
    </source>
</evidence>
<gene>
    <name evidence="12" type="ORF">RchiOBHm_Chr7g0209011</name>
</gene>
<feature type="binding site" evidence="9">
    <location>
        <position position="33"/>
    </location>
    <ligand>
        <name>ATP</name>
        <dbReference type="ChEBI" id="CHEBI:30616"/>
    </ligand>
</feature>
<dbReference type="Gramene" id="PRQ18707">
    <property type="protein sequence ID" value="PRQ18707"/>
    <property type="gene ID" value="RchiOBHm_Chr7g0209011"/>
</dbReference>